<comment type="caution">
    <text evidence="10">The sequence shown here is derived from an EMBL/GenBank/DDBJ whole genome shotgun (WGS) entry which is preliminary data.</text>
</comment>
<accession>A0A2M8J4K4</accession>
<evidence type="ECO:0000256" key="1">
    <source>
        <dbReference type="ARBA" id="ARBA00004236"/>
    </source>
</evidence>
<evidence type="ECO:0000256" key="4">
    <source>
        <dbReference type="ARBA" id="ARBA00022679"/>
    </source>
</evidence>
<dbReference type="PANTHER" id="PTHR30576:SF4">
    <property type="entry name" value="UNDECAPRENYL-PHOSPHATE GALACTOSE PHOSPHOTRANSFERASE"/>
    <property type="match status" value="1"/>
</dbReference>
<organism evidence="10 11">
    <name type="scientific">Pseudooceanicola lipolyticus</name>
    <dbReference type="NCBI Taxonomy" id="2029104"/>
    <lineage>
        <taxon>Bacteria</taxon>
        <taxon>Pseudomonadati</taxon>
        <taxon>Pseudomonadota</taxon>
        <taxon>Alphaproteobacteria</taxon>
        <taxon>Rhodobacterales</taxon>
        <taxon>Paracoccaceae</taxon>
        <taxon>Pseudooceanicola</taxon>
    </lineage>
</organism>
<sequence length="196" mass="21742">MMDLGIALPSVLVALPVMALIASLILITTGRSPFFAHKRVGFRGYPFPCYKFQTMVPNAQEALAKLLASDRDAAREWANRRKLRHDPRVTRLGWILRKCSLDELPQLINVLKGDMSCIGPRPVTTEELERYGAGAGAYMSARPGITGLWQVTGRSNMDFPTRVSIDQGYVQNWSLLGDIRILAKTPAAVLRIMETG</sequence>
<evidence type="ECO:0000313" key="10">
    <source>
        <dbReference type="EMBL" id="PJE37706.1"/>
    </source>
</evidence>
<protein>
    <submittedName>
        <fullName evidence="10">Sugar transferase</fullName>
    </submittedName>
</protein>
<evidence type="ECO:0000256" key="5">
    <source>
        <dbReference type="ARBA" id="ARBA00022692"/>
    </source>
</evidence>
<evidence type="ECO:0000256" key="3">
    <source>
        <dbReference type="ARBA" id="ARBA00022475"/>
    </source>
</evidence>
<evidence type="ECO:0000256" key="8">
    <source>
        <dbReference type="ARBA" id="ARBA00023169"/>
    </source>
</evidence>
<dbReference type="InterPro" id="IPR003362">
    <property type="entry name" value="Bact_transf"/>
</dbReference>
<evidence type="ECO:0000259" key="9">
    <source>
        <dbReference type="Pfam" id="PF02397"/>
    </source>
</evidence>
<keyword evidence="11" id="KW-1185">Reference proteome</keyword>
<keyword evidence="6" id="KW-1133">Transmembrane helix</keyword>
<dbReference type="OrthoDB" id="9808602at2"/>
<dbReference type="EMBL" id="PGTB01000010">
    <property type="protein sequence ID" value="PJE37706.1"/>
    <property type="molecule type" value="Genomic_DNA"/>
</dbReference>
<feature type="domain" description="Bacterial sugar transferase" evidence="9">
    <location>
        <begin position="1"/>
        <end position="190"/>
    </location>
</feature>
<dbReference type="GO" id="GO:0005886">
    <property type="term" value="C:plasma membrane"/>
    <property type="evidence" value="ECO:0007669"/>
    <property type="project" value="UniProtKB-SubCell"/>
</dbReference>
<evidence type="ECO:0000256" key="6">
    <source>
        <dbReference type="ARBA" id="ARBA00022989"/>
    </source>
</evidence>
<proteinExistence type="inferred from homology"/>
<keyword evidence="5" id="KW-0812">Transmembrane</keyword>
<dbReference type="Pfam" id="PF02397">
    <property type="entry name" value="Bac_transf"/>
    <property type="match status" value="1"/>
</dbReference>
<comment type="similarity">
    <text evidence="2">Belongs to the bacterial sugar transferase family.</text>
</comment>
<dbReference type="Proteomes" id="UP000231553">
    <property type="component" value="Unassembled WGS sequence"/>
</dbReference>
<keyword evidence="7" id="KW-0472">Membrane</keyword>
<dbReference type="PANTHER" id="PTHR30576">
    <property type="entry name" value="COLANIC BIOSYNTHESIS UDP-GLUCOSE LIPID CARRIER TRANSFERASE"/>
    <property type="match status" value="1"/>
</dbReference>
<keyword evidence="8" id="KW-0270">Exopolysaccharide synthesis</keyword>
<gene>
    <name evidence="10" type="ORF">CVM52_05540</name>
</gene>
<keyword evidence="4 10" id="KW-0808">Transferase</keyword>
<comment type="subcellular location">
    <subcellularLocation>
        <location evidence="1">Cell membrane</location>
    </subcellularLocation>
</comment>
<evidence type="ECO:0000256" key="7">
    <source>
        <dbReference type="ARBA" id="ARBA00023136"/>
    </source>
</evidence>
<name>A0A2M8J4K4_9RHOB</name>
<dbReference type="AlphaFoldDB" id="A0A2M8J4K4"/>
<reference evidence="10 11" key="1">
    <citation type="journal article" date="2018" name="Int. J. Syst. Evol. Microbiol.">
        <title>Pseudooceanicola lipolyticus sp. nov., a marine alphaproteobacterium, reclassification of Oceanicola flagellatus as Pseudooceanicola flagellatus comb. nov. and emended description of the genus Pseudooceanicola.</title>
        <authorList>
            <person name="Huang M.-M."/>
            <person name="Guo L.-L."/>
            <person name="Wu Y.-H."/>
            <person name="Lai Q.-L."/>
            <person name="Shao Z.-Z."/>
            <person name="Wang C.-S."/>
            <person name="Wu M."/>
            <person name="Xu X.-W."/>
        </authorList>
    </citation>
    <scope>NUCLEOTIDE SEQUENCE [LARGE SCALE GENOMIC DNA]</scope>
    <source>
        <strain evidence="10 11">157</strain>
    </source>
</reference>
<evidence type="ECO:0000256" key="2">
    <source>
        <dbReference type="ARBA" id="ARBA00006464"/>
    </source>
</evidence>
<keyword evidence="3" id="KW-1003">Cell membrane</keyword>
<dbReference type="GO" id="GO:0016780">
    <property type="term" value="F:phosphotransferase activity, for other substituted phosphate groups"/>
    <property type="evidence" value="ECO:0007669"/>
    <property type="project" value="TreeGrafter"/>
</dbReference>
<dbReference type="GO" id="GO:0000271">
    <property type="term" value="P:polysaccharide biosynthetic process"/>
    <property type="evidence" value="ECO:0007669"/>
    <property type="project" value="UniProtKB-KW"/>
</dbReference>
<evidence type="ECO:0000313" key="11">
    <source>
        <dbReference type="Proteomes" id="UP000231553"/>
    </source>
</evidence>